<feature type="transmembrane region" description="Helical" evidence="2">
    <location>
        <begin position="429"/>
        <end position="449"/>
    </location>
</feature>
<feature type="transmembrane region" description="Helical" evidence="2">
    <location>
        <begin position="996"/>
        <end position="1022"/>
    </location>
</feature>
<dbReference type="Gene3D" id="3.30.2090.10">
    <property type="entry name" value="Multidrug efflux transporter AcrB TolC docking domain, DN and DC subdomains"/>
    <property type="match status" value="2"/>
</dbReference>
<keyword evidence="2" id="KW-1133">Transmembrane helix</keyword>
<dbReference type="EMBL" id="JBHUCX010000035">
    <property type="protein sequence ID" value="MFD1675727.1"/>
    <property type="molecule type" value="Genomic_DNA"/>
</dbReference>
<feature type="transmembrane region" description="Helical" evidence="2">
    <location>
        <begin position="358"/>
        <end position="378"/>
    </location>
</feature>
<dbReference type="RefSeq" id="WP_377943610.1">
    <property type="nucleotide sequence ID" value="NZ_JBHUCX010000035.1"/>
</dbReference>
<comment type="caution">
    <text evidence="3">The sequence shown here is derived from an EMBL/GenBank/DDBJ whole genome shotgun (WGS) entry which is preliminary data.</text>
</comment>
<dbReference type="SUPFAM" id="SSF82714">
    <property type="entry name" value="Multidrug efflux transporter AcrB TolC docking domain, DN and DC subdomains"/>
    <property type="match status" value="2"/>
</dbReference>
<dbReference type="Pfam" id="PF00873">
    <property type="entry name" value="ACR_tran"/>
    <property type="match status" value="1"/>
</dbReference>
<dbReference type="SUPFAM" id="SSF82866">
    <property type="entry name" value="Multidrug efflux transporter AcrB transmembrane domain"/>
    <property type="match status" value="2"/>
</dbReference>
<feature type="transmembrane region" description="Helical" evidence="2">
    <location>
        <begin position="332"/>
        <end position="351"/>
    </location>
</feature>
<gene>
    <name evidence="3" type="ORF">ACFSB2_13580</name>
</gene>
<evidence type="ECO:0000256" key="2">
    <source>
        <dbReference type="SAM" id="Phobius"/>
    </source>
</evidence>
<reference evidence="4" key="1">
    <citation type="journal article" date="2019" name="Int. J. Syst. Evol. Microbiol.">
        <title>The Global Catalogue of Microorganisms (GCM) 10K type strain sequencing project: providing services to taxonomists for standard genome sequencing and annotation.</title>
        <authorList>
            <consortium name="The Broad Institute Genomics Platform"/>
            <consortium name="The Broad Institute Genome Sequencing Center for Infectious Disease"/>
            <person name="Wu L."/>
            <person name="Ma J."/>
        </authorList>
    </citation>
    <scope>NUCLEOTIDE SEQUENCE [LARGE SCALE GENOMIC DNA]</scope>
    <source>
        <strain evidence="4">CGMCC 1.12286</strain>
    </source>
</reference>
<feature type="transmembrane region" description="Helical" evidence="2">
    <location>
        <begin position="963"/>
        <end position="984"/>
    </location>
</feature>
<dbReference type="InterPro" id="IPR001036">
    <property type="entry name" value="Acrflvin-R"/>
</dbReference>
<feature type="transmembrane region" description="Helical" evidence="2">
    <location>
        <begin position="923"/>
        <end position="942"/>
    </location>
</feature>
<dbReference type="PANTHER" id="PTHR32063:SF0">
    <property type="entry name" value="SWARMING MOTILITY PROTEIN SWRC"/>
    <property type="match status" value="1"/>
</dbReference>
<feature type="transmembrane region" description="Helical" evidence="2">
    <location>
        <begin position="540"/>
        <end position="560"/>
    </location>
</feature>
<keyword evidence="2" id="KW-0812">Transmembrane</keyword>
<sequence length="1050" mass="111434">MKIANLSIRRPVTITMIMIAVVIVGIFAVFQLPEELYPKLNLPVAAVATSWSGASPEAVEQQVTDPLEQGLQGLSGVSQITSTSTQGSSLVIVEFNYGTNIDEALNQMRSIVSATQGQLPSDAGTPGVEQFDPSSLPIMTLSLYGGQSQQSISDVATNIVKPALQHLNGVAGVTPSGTLTRQITVNVKPDKLQFYHLSIQQVVQALQGSNLSADAGQVQKGSLLIPLRVNGQFTSADQLNNVPIPLSGGGTIDLKDVADVVDGDKTVTMISTVNGQPAVTLDISQASDANTVTVSNEVRKEITELQSQLPQGVHLGIFSDSAQSIRDTINTVVNHTVLGFIFGILVILLILRSIKTTVVVAVAIPIAALATFALMYFSKLSLNSITLGSLAVGLGSLVDFSIVVLESIFRARQAGMDPVEAAKRGTKEVGLAVVVAALAQICVFAPSIFVPGIAGQFFRPLSLTVSFSHIAALFVALTFTPMLASRLLRGRRFETAETIPGKTAPFRFWAPFDWVGRGMHELTQVYRRVLNWSLNHRKSILFGTIGMFILSIALVPSIGFELVPNVGDNQISISVQTADGTDLNSTNQVVQQVEKLAKKDMKGIQQVDAQIGGSSYGSGASTNTATLTLTFANSVSTDAVNQMAHDFGNEVSNIPGAQILVTPGSANGDSGPASNSIAVQIQGPDNQTLQILSNEVEKIMKSTPGLEYVDNQTSTGTPDYQLNINQAALAQFGLSAQQVESTLSTALQGTKASTFFQGNQQYDIVVQLPASFSQNLNNLSQIQVENNSGQFVPVTQLGSLTTSQEPPQISHVDGVRSVSVSATPYGATSGRVQAQLGKELKSIHVPQGYYVGFGQNGAFLTSAFVGLAAAFGFSILLLYMLMASLFEALLTPLVIMFCLPPTFIGAALGLFLTHRSLNIDSAIGVIMVMGLIANNAIVLIDYTNQLRKQGKPLREALVEAGPIRLRPIVMSTLTTILAMMPLVIGYGKGAATLASMATVIAFGLAFSTLVTLVLVPVVYVMLDNRISRRKHRGRKKRQPSIVDGGPGLGM</sequence>
<dbReference type="Proteomes" id="UP001597079">
    <property type="component" value="Unassembled WGS sequence"/>
</dbReference>
<evidence type="ECO:0000256" key="1">
    <source>
        <dbReference type="SAM" id="MobiDB-lite"/>
    </source>
</evidence>
<feature type="transmembrane region" description="Helical" evidence="2">
    <location>
        <begin position="461"/>
        <end position="484"/>
    </location>
</feature>
<dbReference type="PRINTS" id="PR00702">
    <property type="entry name" value="ACRIFLAVINRP"/>
</dbReference>
<dbReference type="PANTHER" id="PTHR32063">
    <property type="match status" value="1"/>
</dbReference>
<proteinExistence type="predicted"/>
<dbReference type="Gene3D" id="3.30.70.1440">
    <property type="entry name" value="Multidrug efflux transporter AcrB pore domain"/>
    <property type="match status" value="1"/>
</dbReference>
<dbReference type="InterPro" id="IPR027463">
    <property type="entry name" value="AcrB_DN_DC_subdom"/>
</dbReference>
<dbReference type="Gene3D" id="1.20.1640.10">
    <property type="entry name" value="Multidrug efflux transporter AcrB transmembrane domain"/>
    <property type="match status" value="2"/>
</dbReference>
<dbReference type="SUPFAM" id="SSF82693">
    <property type="entry name" value="Multidrug efflux transporter AcrB pore domain, PN1, PN2, PC1 and PC2 subdomains"/>
    <property type="match status" value="3"/>
</dbReference>
<organism evidence="3 4">
    <name type="scientific">Alicyclobacillus fodiniaquatilis</name>
    <dbReference type="NCBI Taxonomy" id="1661150"/>
    <lineage>
        <taxon>Bacteria</taxon>
        <taxon>Bacillati</taxon>
        <taxon>Bacillota</taxon>
        <taxon>Bacilli</taxon>
        <taxon>Bacillales</taxon>
        <taxon>Alicyclobacillaceae</taxon>
        <taxon>Alicyclobacillus</taxon>
    </lineage>
</organism>
<feature type="region of interest" description="Disordered" evidence="1">
    <location>
        <begin position="1030"/>
        <end position="1050"/>
    </location>
</feature>
<evidence type="ECO:0000313" key="3">
    <source>
        <dbReference type="EMBL" id="MFD1675727.1"/>
    </source>
</evidence>
<name>A0ABW4JLM0_9BACL</name>
<evidence type="ECO:0000313" key="4">
    <source>
        <dbReference type="Proteomes" id="UP001597079"/>
    </source>
</evidence>
<feature type="transmembrane region" description="Helical" evidence="2">
    <location>
        <begin position="859"/>
        <end position="881"/>
    </location>
</feature>
<dbReference type="Gene3D" id="3.30.70.1430">
    <property type="entry name" value="Multidrug efflux transporter AcrB pore domain"/>
    <property type="match status" value="2"/>
</dbReference>
<feature type="transmembrane region" description="Helical" evidence="2">
    <location>
        <begin position="12"/>
        <end position="32"/>
    </location>
</feature>
<feature type="transmembrane region" description="Helical" evidence="2">
    <location>
        <begin position="390"/>
        <end position="409"/>
    </location>
</feature>
<accession>A0ABW4JLM0</accession>
<dbReference type="Gene3D" id="3.30.70.1320">
    <property type="entry name" value="Multidrug efflux transporter AcrB pore domain like"/>
    <property type="match status" value="1"/>
</dbReference>
<protein>
    <submittedName>
        <fullName evidence="3">Efflux RND transporter permease subunit</fullName>
    </submittedName>
</protein>
<feature type="transmembrane region" description="Helical" evidence="2">
    <location>
        <begin position="888"/>
        <end position="911"/>
    </location>
</feature>
<keyword evidence="2" id="KW-0472">Membrane</keyword>
<keyword evidence="4" id="KW-1185">Reference proteome</keyword>